<dbReference type="AlphaFoldDB" id="A0A4R3YJG5"/>
<dbReference type="InterPro" id="IPR051604">
    <property type="entry name" value="Ergot_Alk_Oxidoreductase"/>
</dbReference>
<dbReference type="OrthoDB" id="9798669at2"/>
<evidence type="ECO:0000313" key="2">
    <source>
        <dbReference type="EMBL" id="TCV92376.1"/>
    </source>
</evidence>
<dbReference type="PANTHER" id="PTHR43162">
    <property type="match status" value="1"/>
</dbReference>
<dbReference type="EMBL" id="SMCS01000007">
    <property type="protein sequence ID" value="TCV92376.1"/>
    <property type="molecule type" value="Genomic_DNA"/>
</dbReference>
<protein>
    <submittedName>
        <fullName evidence="2">Uncharacterized protein YbjT (DUF2867 family)</fullName>
    </submittedName>
</protein>
<dbReference type="Pfam" id="PF13460">
    <property type="entry name" value="NAD_binding_10"/>
    <property type="match status" value="1"/>
</dbReference>
<dbReference type="CDD" id="cd05269">
    <property type="entry name" value="TMR_SDR_a"/>
    <property type="match status" value="1"/>
</dbReference>
<reference evidence="2 3" key="1">
    <citation type="submission" date="2019-03" db="EMBL/GenBank/DDBJ databases">
        <title>Above-ground endophytic microbial communities from plants in different locations in the United States.</title>
        <authorList>
            <person name="Frank C."/>
        </authorList>
    </citation>
    <scope>NUCLEOTIDE SEQUENCE [LARGE SCALE GENOMIC DNA]</scope>
    <source>
        <strain evidence="2 3">LP_13_YM</strain>
    </source>
</reference>
<name>A0A4R3YJG5_9GAMM</name>
<evidence type="ECO:0000313" key="3">
    <source>
        <dbReference type="Proteomes" id="UP000295645"/>
    </source>
</evidence>
<dbReference type="PANTHER" id="PTHR43162:SF1">
    <property type="entry name" value="PRESTALK A DIFFERENTIATION PROTEIN A"/>
    <property type="match status" value="1"/>
</dbReference>
<dbReference type="RefSeq" id="WP_132145910.1">
    <property type="nucleotide sequence ID" value="NZ_SMCS01000007.1"/>
</dbReference>
<dbReference type="InterPro" id="IPR036291">
    <property type="entry name" value="NAD(P)-bd_dom_sf"/>
</dbReference>
<organism evidence="2 3">
    <name type="scientific">Luteibacter rhizovicinus</name>
    <dbReference type="NCBI Taxonomy" id="242606"/>
    <lineage>
        <taxon>Bacteria</taxon>
        <taxon>Pseudomonadati</taxon>
        <taxon>Pseudomonadota</taxon>
        <taxon>Gammaproteobacteria</taxon>
        <taxon>Lysobacterales</taxon>
        <taxon>Rhodanobacteraceae</taxon>
        <taxon>Luteibacter</taxon>
    </lineage>
</organism>
<comment type="caution">
    <text evidence="2">The sequence shown here is derived from an EMBL/GenBank/DDBJ whole genome shotgun (WGS) entry which is preliminary data.</text>
</comment>
<keyword evidence="3" id="KW-1185">Reference proteome</keyword>
<sequence>MAISSPVTILITGATGTVSTNLIDILSQWPAVRLRAMVRDPARATAFEKRGIATVQGDLDDPGTLPGAFDGVDALWLLTAPGPRASENSMNALWAARRAGVQRVVRLSAVGAAADAPTRNGRLHAQSDHEIMVSGLQWTILKPHFYMQNLLAVAPAIAGQSVLPYALGDGRLGLIDTRDVADFAAQIFAAPAAHAGRTYTLTGTASLSGDDMAHAISDRLGRPIRYVPMSLDATRQFMTSAGASPWIVGMYLEYCQAYANGWGDFVTRDFTQLIQRPARSLSDFVRDHAAAFGAPS</sequence>
<gene>
    <name evidence="2" type="ORF">EC912_10783</name>
</gene>
<dbReference type="Gene3D" id="3.40.50.720">
    <property type="entry name" value="NAD(P)-binding Rossmann-like Domain"/>
    <property type="match status" value="1"/>
</dbReference>
<dbReference type="SUPFAM" id="SSF51735">
    <property type="entry name" value="NAD(P)-binding Rossmann-fold domains"/>
    <property type="match status" value="1"/>
</dbReference>
<proteinExistence type="predicted"/>
<accession>A0A4R3YJG5</accession>
<feature type="domain" description="NAD(P)-binding" evidence="1">
    <location>
        <begin position="13"/>
        <end position="191"/>
    </location>
</feature>
<dbReference type="Proteomes" id="UP000295645">
    <property type="component" value="Unassembled WGS sequence"/>
</dbReference>
<dbReference type="Gene3D" id="3.90.25.10">
    <property type="entry name" value="UDP-galactose 4-epimerase, domain 1"/>
    <property type="match status" value="1"/>
</dbReference>
<evidence type="ECO:0000259" key="1">
    <source>
        <dbReference type="Pfam" id="PF13460"/>
    </source>
</evidence>
<dbReference type="InterPro" id="IPR016040">
    <property type="entry name" value="NAD(P)-bd_dom"/>
</dbReference>